<keyword evidence="15" id="KW-0819">tRNA processing</keyword>
<evidence type="ECO:0000256" key="24">
    <source>
        <dbReference type="ARBA" id="ARBA00023242"/>
    </source>
</evidence>
<evidence type="ECO:0000256" key="13">
    <source>
        <dbReference type="ARBA" id="ARBA00022553"/>
    </source>
</evidence>
<evidence type="ECO:0000256" key="6">
    <source>
        <dbReference type="ARBA" id="ARBA00011534"/>
    </source>
</evidence>
<dbReference type="InterPro" id="IPR000719">
    <property type="entry name" value="Prot_kinase_dom"/>
</dbReference>
<evidence type="ECO:0000256" key="21">
    <source>
        <dbReference type="ARBA" id="ARBA00023015"/>
    </source>
</evidence>
<evidence type="ECO:0000256" key="8">
    <source>
        <dbReference type="ARBA" id="ARBA00013948"/>
    </source>
</evidence>
<keyword evidence="22" id="KW-0010">Activator</keyword>
<name>A0A9P8UNQ1_9PEZI</name>
<dbReference type="GO" id="GO:0070525">
    <property type="term" value="P:tRNA threonylcarbamoyladenosine metabolic process"/>
    <property type="evidence" value="ECO:0007669"/>
    <property type="project" value="TreeGrafter"/>
</dbReference>
<sequence>MAEPIPAPVPDPAPPEPTIHDFPLPLALTYPAATEPALITQGAEGRLYKSSYLLPSFPCALKHRPSKPYRHPLLDAKLTRHRILAEARILQKCRREGVAVPALYAVDEANGVLAMEWVPGAPVRVRVNEWIRRRKEQLGRAEELLGLMRRMGEAVGKLHKCGVVHGDLTTSNMMLRPWEKGKAPSNGQAEAAEGGQEESLEGEIVIIDFGLASQGTQDEDRAVDLYVLERAFGSTHPKAEGLFSAVLDGYRGTFKGSPVVLKKLEDVRMRGRKRSMLG</sequence>
<protein>
    <recommendedName>
        <fullName evidence="9">EKC/KEOPS complex subunit BUD32</fullName>
        <ecNumber evidence="7">2.7.11.1</ecNumber>
    </recommendedName>
    <alternativeName>
        <fullName evidence="25 26">Atypical Serine/threonine protein kinase BUD32</fullName>
    </alternativeName>
    <alternativeName>
        <fullName evidence="8">EKC/KEOPS complex subunit bud32</fullName>
    </alternativeName>
</protein>
<dbReference type="GO" id="GO:0000408">
    <property type="term" value="C:EKC/KEOPS complex"/>
    <property type="evidence" value="ECO:0007669"/>
    <property type="project" value="TreeGrafter"/>
</dbReference>
<evidence type="ECO:0000256" key="22">
    <source>
        <dbReference type="ARBA" id="ARBA00023159"/>
    </source>
</evidence>
<dbReference type="GeneID" id="70134378"/>
<dbReference type="Proteomes" id="UP000758603">
    <property type="component" value="Unassembled WGS sequence"/>
</dbReference>
<dbReference type="EC" id="2.7.11.1" evidence="7"/>
<evidence type="ECO:0000256" key="16">
    <source>
        <dbReference type="ARBA" id="ARBA00022741"/>
    </source>
</evidence>
<dbReference type="EMBL" id="JAGPXC010000003">
    <property type="protein sequence ID" value="KAH6655452.1"/>
    <property type="molecule type" value="Genomic_DNA"/>
</dbReference>
<dbReference type="PROSITE" id="PS00109">
    <property type="entry name" value="PROTEIN_KINASE_TYR"/>
    <property type="match status" value="1"/>
</dbReference>
<keyword evidence="24" id="KW-0539">Nucleus</keyword>
<keyword evidence="10" id="KW-0158">Chromosome</keyword>
<keyword evidence="23" id="KW-0804">Transcription</keyword>
<dbReference type="PROSITE" id="PS50011">
    <property type="entry name" value="PROTEIN_KINASE_DOM"/>
    <property type="match status" value="1"/>
</dbReference>
<evidence type="ECO:0000256" key="25">
    <source>
        <dbReference type="ARBA" id="ARBA00030980"/>
    </source>
</evidence>
<accession>A0A9P8UNQ1</accession>
<dbReference type="GO" id="GO:0005524">
    <property type="term" value="F:ATP binding"/>
    <property type="evidence" value="ECO:0007669"/>
    <property type="project" value="UniProtKB-KW"/>
</dbReference>
<evidence type="ECO:0000256" key="2">
    <source>
        <dbReference type="ARBA" id="ARBA00004123"/>
    </source>
</evidence>
<evidence type="ECO:0000256" key="9">
    <source>
        <dbReference type="ARBA" id="ARBA00019973"/>
    </source>
</evidence>
<dbReference type="GO" id="GO:0004674">
    <property type="term" value="F:protein serine/threonine kinase activity"/>
    <property type="evidence" value="ECO:0007669"/>
    <property type="project" value="UniProtKB-KW"/>
</dbReference>
<feature type="domain" description="Protein kinase" evidence="29">
    <location>
        <begin position="33"/>
        <end position="278"/>
    </location>
</feature>
<dbReference type="PANTHER" id="PTHR12209">
    <property type="entry name" value="NON-SPECIFIC SERINE/THREONINE PROTEIN KINASE"/>
    <property type="match status" value="1"/>
</dbReference>
<evidence type="ECO:0000256" key="7">
    <source>
        <dbReference type="ARBA" id="ARBA00012513"/>
    </source>
</evidence>
<evidence type="ECO:0000256" key="19">
    <source>
        <dbReference type="ARBA" id="ARBA00022840"/>
    </source>
</evidence>
<comment type="subcellular location">
    <subcellularLocation>
        <location evidence="4">Chromosome</location>
        <location evidence="4">Telomere</location>
    </subcellularLocation>
    <subcellularLocation>
        <location evidence="3">Cytoplasm</location>
    </subcellularLocation>
    <subcellularLocation>
        <location evidence="2">Nucleus</location>
    </subcellularLocation>
</comment>
<dbReference type="GO" id="GO:0008033">
    <property type="term" value="P:tRNA processing"/>
    <property type="evidence" value="ECO:0007669"/>
    <property type="project" value="UniProtKB-KW"/>
</dbReference>
<keyword evidence="14" id="KW-0808">Transferase</keyword>
<evidence type="ECO:0000256" key="18">
    <source>
        <dbReference type="ARBA" id="ARBA00022801"/>
    </source>
</evidence>
<dbReference type="PANTHER" id="PTHR12209:SF0">
    <property type="entry name" value="EKC_KEOPS COMPLEX SUBUNIT TP53RK"/>
    <property type="match status" value="1"/>
</dbReference>
<keyword evidence="19" id="KW-0067">ATP-binding</keyword>
<evidence type="ECO:0000256" key="12">
    <source>
        <dbReference type="ARBA" id="ARBA00022527"/>
    </source>
</evidence>
<dbReference type="OrthoDB" id="3399at2759"/>
<evidence type="ECO:0000256" key="27">
    <source>
        <dbReference type="ARBA" id="ARBA00047899"/>
    </source>
</evidence>
<comment type="function">
    <text evidence="1">Component of the EKC/KEOPS complex that is required for the formation of a threonylcarbamoyl group on adenosine at position 37 (t(6)A37) in tRNAs that read codons beginning with adenine. The complex is probably involved in the transfer of the threonylcarbamoyl moiety of threonylcarbamoyl-AMP (TC-AMP) to the N6 group of A37. BUD32 has ATPase activity in the context of the EKC/KEOPS complex and likely plays a supporting role to the catalytic subunit KAE1. The EKC/KEOPS complex also promotes both telomere uncapping and telomere elongation. The complex is required for efficient recruitment of transcriptional coactivators.</text>
</comment>
<keyword evidence="21" id="KW-0805">Transcription regulation</keyword>
<evidence type="ECO:0000256" key="20">
    <source>
        <dbReference type="ARBA" id="ARBA00022895"/>
    </source>
</evidence>
<evidence type="ECO:0000256" key="1">
    <source>
        <dbReference type="ARBA" id="ARBA00003747"/>
    </source>
</evidence>
<keyword evidence="18" id="KW-0378">Hydrolase</keyword>
<dbReference type="FunFam" id="3.30.200.20:FF:000603">
    <property type="entry name" value="EKC/KEOPS complex subunit bud32"/>
    <property type="match status" value="1"/>
</dbReference>
<comment type="similarity">
    <text evidence="5">Belongs to the protein kinase superfamily. BUD32 family.</text>
</comment>
<evidence type="ECO:0000256" key="4">
    <source>
        <dbReference type="ARBA" id="ARBA00004574"/>
    </source>
</evidence>
<evidence type="ECO:0000256" key="3">
    <source>
        <dbReference type="ARBA" id="ARBA00004496"/>
    </source>
</evidence>
<keyword evidence="12" id="KW-0723">Serine/threonine-protein kinase</keyword>
<dbReference type="Gene3D" id="1.10.510.10">
    <property type="entry name" value="Transferase(Phosphotransferase) domain 1"/>
    <property type="match status" value="1"/>
</dbReference>
<keyword evidence="31" id="KW-1185">Reference proteome</keyword>
<dbReference type="InterPro" id="IPR008266">
    <property type="entry name" value="Tyr_kinase_AS"/>
</dbReference>
<dbReference type="GO" id="GO:0000781">
    <property type="term" value="C:chromosome, telomeric region"/>
    <property type="evidence" value="ECO:0007669"/>
    <property type="project" value="UniProtKB-SubCell"/>
</dbReference>
<dbReference type="GO" id="GO:0005829">
    <property type="term" value="C:cytosol"/>
    <property type="evidence" value="ECO:0007669"/>
    <property type="project" value="TreeGrafter"/>
</dbReference>
<keyword evidence="11" id="KW-0963">Cytoplasm</keyword>
<evidence type="ECO:0000256" key="15">
    <source>
        <dbReference type="ARBA" id="ARBA00022694"/>
    </source>
</evidence>
<proteinExistence type="inferred from homology"/>
<comment type="catalytic activity">
    <reaction evidence="28">
        <text>L-seryl-[protein] + ATP = O-phospho-L-seryl-[protein] + ADP + H(+)</text>
        <dbReference type="Rhea" id="RHEA:17989"/>
        <dbReference type="Rhea" id="RHEA-COMP:9863"/>
        <dbReference type="Rhea" id="RHEA-COMP:11604"/>
        <dbReference type="ChEBI" id="CHEBI:15378"/>
        <dbReference type="ChEBI" id="CHEBI:29999"/>
        <dbReference type="ChEBI" id="CHEBI:30616"/>
        <dbReference type="ChEBI" id="CHEBI:83421"/>
        <dbReference type="ChEBI" id="CHEBI:456216"/>
        <dbReference type="EC" id="2.7.11.1"/>
    </reaction>
</comment>
<evidence type="ECO:0000256" key="11">
    <source>
        <dbReference type="ARBA" id="ARBA00022490"/>
    </source>
</evidence>
<dbReference type="SUPFAM" id="SSF56112">
    <property type="entry name" value="Protein kinase-like (PK-like)"/>
    <property type="match status" value="1"/>
</dbReference>
<dbReference type="InterPro" id="IPR011009">
    <property type="entry name" value="Kinase-like_dom_sf"/>
</dbReference>
<evidence type="ECO:0000259" key="29">
    <source>
        <dbReference type="PROSITE" id="PS50011"/>
    </source>
</evidence>
<comment type="catalytic activity">
    <reaction evidence="27">
        <text>L-threonyl-[protein] + ATP = O-phospho-L-threonyl-[protein] + ADP + H(+)</text>
        <dbReference type="Rhea" id="RHEA:46608"/>
        <dbReference type="Rhea" id="RHEA-COMP:11060"/>
        <dbReference type="Rhea" id="RHEA-COMP:11605"/>
        <dbReference type="ChEBI" id="CHEBI:15378"/>
        <dbReference type="ChEBI" id="CHEBI:30013"/>
        <dbReference type="ChEBI" id="CHEBI:30616"/>
        <dbReference type="ChEBI" id="CHEBI:61977"/>
        <dbReference type="ChEBI" id="CHEBI:456216"/>
        <dbReference type="EC" id="2.7.11.1"/>
    </reaction>
</comment>
<reference evidence="30" key="1">
    <citation type="journal article" date="2021" name="Nat. Commun.">
        <title>Genetic determinants of endophytism in the Arabidopsis root mycobiome.</title>
        <authorList>
            <person name="Mesny F."/>
            <person name="Miyauchi S."/>
            <person name="Thiergart T."/>
            <person name="Pickel B."/>
            <person name="Atanasova L."/>
            <person name="Karlsson M."/>
            <person name="Huettel B."/>
            <person name="Barry K.W."/>
            <person name="Haridas S."/>
            <person name="Chen C."/>
            <person name="Bauer D."/>
            <person name="Andreopoulos W."/>
            <person name="Pangilinan J."/>
            <person name="LaButti K."/>
            <person name="Riley R."/>
            <person name="Lipzen A."/>
            <person name="Clum A."/>
            <person name="Drula E."/>
            <person name="Henrissat B."/>
            <person name="Kohler A."/>
            <person name="Grigoriev I.V."/>
            <person name="Martin F.M."/>
            <person name="Hacquard S."/>
        </authorList>
    </citation>
    <scope>NUCLEOTIDE SEQUENCE</scope>
    <source>
        <strain evidence="30">MPI-SDFR-AT-0073</strain>
    </source>
</reference>
<dbReference type="RefSeq" id="XP_045959717.1">
    <property type="nucleotide sequence ID" value="XM_046105487.1"/>
</dbReference>
<dbReference type="GO" id="GO:0005634">
    <property type="term" value="C:nucleus"/>
    <property type="evidence" value="ECO:0007669"/>
    <property type="project" value="UniProtKB-SubCell"/>
</dbReference>
<keyword evidence="17 30" id="KW-0418">Kinase</keyword>
<evidence type="ECO:0000256" key="14">
    <source>
        <dbReference type="ARBA" id="ARBA00022679"/>
    </source>
</evidence>
<keyword evidence="20" id="KW-0779">Telomere</keyword>
<evidence type="ECO:0000256" key="28">
    <source>
        <dbReference type="ARBA" id="ARBA00048679"/>
    </source>
</evidence>
<evidence type="ECO:0000256" key="10">
    <source>
        <dbReference type="ARBA" id="ARBA00022454"/>
    </source>
</evidence>
<evidence type="ECO:0000313" key="31">
    <source>
        <dbReference type="Proteomes" id="UP000758603"/>
    </source>
</evidence>
<dbReference type="GO" id="GO:0016787">
    <property type="term" value="F:hydrolase activity"/>
    <property type="evidence" value="ECO:0007669"/>
    <property type="project" value="UniProtKB-KW"/>
</dbReference>
<comment type="caution">
    <text evidence="30">The sequence shown here is derived from an EMBL/GenBank/DDBJ whole genome shotgun (WGS) entry which is preliminary data.</text>
</comment>
<evidence type="ECO:0000256" key="17">
    <source>
        <dbReference type="ARBA" id="ARBA00022777"/>
    </source>
</evidence>
<organism evidence="30 31">
    <name type="scientific">Truncatella angustata</name>
    <dbReference type="NCBI Taxonomy" id="152316"/>
    <lineage>
        <taxon>Eukaryota</taxon>
        <taxon>Fungi</taxon>
        <taxon>Dikarya</taxon>
        <taxon>Ascomycota</taxon>
        <taxon>Pezizomycotina</taxon>
        <taxon>Sordariomycetes</taxon>
        <taxon>Xylariomycetidae</taxon>
        <taxon>Amphisphaeriales</taxon>
        <taxon>Sporocadaceae</taxon>
        <taxon>Truncatella</taxon>
    </lineage>
</organism>
<evidence type="ECO:0000256" key="23">
    <source>
        <dbReference type="ARBA" id="ARBA00023163"/>
    </source>
</evidence>
<dbReference type="AlphaFoldDB" id="A0A9P8UNQ1"/>
<comment type="subunit">
    <text evidence="6">Component of the EKC/KEOPS complex composed of at least BUD32, CGI121, GON7, KAE1 and PCC1; the whole complex dimerizes.</text>
</comment>
<dbReference type="FunFam" id="1.10.510.10:FF:000845">
    <property type="entry name" value="Probable bifunctional tRNA threonylcarbamoyladenosine biosynthesis protein"/>
    <property type="match status" value="1"/>
</dbReference>
<dbReference type="Pfam" id="PF00069">
    <property type="entry name" value="Pkinase"/>
    <property type="match status" value="1"/>
</dbReference>
<gene>
    <name evidence="30" type="ORF">BKA67DRAFT_621614</name>
</gene>
<dbReference type="Gene3D" id="3.30.200.20">
    <property type="entry name" value="Phosphorylase Kinase, domain 1"/>
    <property type="match status" value="1"/>
</dbReference>
<evidence type="ECO:0000256" key="26">
    <source>
        <dbReference type="ARBA" id="ARBA00033194"/>
    </source>
</evidence>
<keyword evidence="16" id="KW-0547">Nucleotide-binding</keyword>
<evidence type="ECO:0000313" key="30">
    <source>
        <dbReference type="EMBL" id="KAH6655452.1"/>
    </source>
</evidence>
<evidence type="ECO:0000256" key="5">
    <source>
        <dbReference type="ARBA" id="ARBA00010630"/>
    </source>
</evidence>
<dbReference type="SMART" id="SM00220">
    <property type="entry name" value="S_TKc"/>
    <property type="match status" value="1"/>
</dbReference>
<keyword evidence="13" id="KW-0597">Phosphoprotein</keyword>